<dbReference type="EC" id="1.1.5.3" evidence="7"/>
<protein>
    <submittedName>
        <fullName evidence="7">Aerobic glycerol-3-phosphate dehydrogenase</fullName>
        <ecNumber evidence="7">1.1.5.3</ecNumber>
    </submittedName>
</protein>
<name>A0A0W8E1U7_9ZZZZ</name>
<dbReference type="InterPro" id="IPR036188">
    <property type="entry name" value="FAD/NAD-bd_sf"/>
</dbReference>
<keyword evidence="3" id="KW-0285">Flavoprotein</keyword>
<evidence type="ECO:0000256" key="3">
    <source>
        <dbReference type="ARBA" id="ARBA00022630"/>
    </source>
</evidence>
<dbReference type="InterPro" id="IPR000447">
    <property type="entry name" value="G3P_DH_FAD-dep"/>
</dbReference>
<dbReference type="PANTHER" id="PTHR11985:SF15">
    <property type="entry name" value="GLYCEROL-3-PHOSPHATE DEHYDROGENASE, MITOCHONDRIAL"/>
    <property type="match status" value="1"/>
</dbReference>
<dbReference type="InterPro" id="IPR006076">
    <property type="entry name" value="FAD-dep_OxRdtase"/>
</dbReference>
<dbReference type="EMBL" id="LNQE01001918">
    <property type="protein sequence ID" value="KUG02457.1"/>
    <property type="molecule type" value="Genomic_DNA"/>
</dbReference>
<dbReference type="AlphaFoldDB" id="A0A0W8E1U7"/>
<dbReference type="PRINTS" id="PR01001">
    <property type="entry name" value="FADG3PDH"/>
</dbReference>
<comment type="similarity">
    <text evidence="2">Belongs to the FAD-dependent glycerol-3-phosphate dehydrogenase family.</text>
</comment>
<comment type="caution">
    <text evidence="7">The sequence shown here is derived from an EMBL/GenBank/DDBJ whole genome shotgun (WGS) entry which is preliminary data.</text>
</comment>
<keyword evidence="4" id="KW-0274">FAD</keyword>
<organism evidence="7">
    <name type="scientific">hydrocarbon metagenome</name>
    <dbReference type="NCBI Taxonomy" id="938273"/>
    <lineage>
        <taxon>unclassified sequences</taxon>
        <taxon>metagenomes</taxon>
        <taxon>ecological metagenomes</taxon>
    </lineage>
</organism>
<evidence type="ECO:0000256" key="5">
    <source>
        <dbReference type="ARBA" id="ARBA00023002"/>
    </source>
</evidence>
<dbReference type="GO" id="GO:0046168">
    <property type="term" value="P:glycerol-3-phosphate catabolic process"/>
    <property type="evidence" value="ECO:0007669"/>
    <property type="project" value="TreeGrafter"/>
</dbReference>
<evidence type="ECO:0000256" key="2">
    <source>
        <dbReference type="ARBA" id="ARBA00007330"/>
    </source>
</evidence>
<dbReference type="Gene3D" id="3.30.9.10">
    <property type="entry name" value="D-Amino Acid Oxidase, subunit A, domain 2"/>
    <property type="match status" value="1"/>
</dbReference>
<dbReference type="Pfam" id="PF01266">
    <property type="entry name" value="DAO"/>
    <property type="match status" value="1"/>
</dbReference>
<proteinExistence type="inferred from homology"/>
<dbReference type="PANTHER" id="PTHR11985">
    <property type="entry name" value="GLYCEROL-3-PHOSPHATE DEHYDROGENASE"/>
    <property type="match status" value="1"/>
</dbReference>
<dbReference type="Gene3D" id="3.50.50.60">
    <property type="entry name" value="FAD/NAD(P)-binding domain"/>
    <property type="match status" value="1"/>
</dbReference>
<accession>A0A0W8E1U7</accession>
<comment type="cofactor">
    <cofactor evidence="1">
        <name>FAD</name>
        <dbReference type="ChEBI" id="CHEBI:57692"/>
    </cofactor>
</comment>
<evidence type="ECO:0000256" key="4">
    <source>
        <dbReference type="ARBA" id="ARBA00022827"/>
    </source>
</evidence>
<reference evidence="7" key="1">
    <citation type="journal article" date="2015" name="Proc. Natl. Acad. Sci. U.S.A.">
        <title>Networks of energetic and metabolic interactions define dynamics in microbial communities.</title>
        <authorList>
            <person name="Embree M."/>
            <person name="Liu J.K."/>
            <person name="Al-Bassam M.M."/>
            <person name="Zengler K."/>
        </authorList>
    </citation>
    <scope>NUCLEOTIDE SEQUENCE</scope>
</reference>
<keyword evidence="5 7" id="KW-0560">Oxidoreductase</keyword>
<evidence type="ECO:0000313" key="7">
    <source>
        <dbReference type="EMBL" id="KUG02457.1"/>
    </source>
</evidence>
<gene>
    <name evidence="7" type="ORF">ASZ90_020089</name>
</gene>
<evidence type="ECO:0000256" key="1">
    <source>
        <dbReference type="ARBA" id="ARBA00001974"/>
    </source>
</evidence>
<sequence length="371" mass="42245">MRENFDCIVMGAGINGCAVAKLLSEQGKKVAVLERKTIGCGTSSNSSKLIHGGLRYLESGQFGLVKKSLKDRSRLCELYPDLIKLVPFYLPIYYDSPRPWWMIRVGLGFYDIFADQQAYAAHPVNIAEFSERFMDIKTAGLKKVYMYYDGKTDDLLLTRRIAADAEIGACTIKENCEIDEIIFYDKQVLIFCRDDQGEYEFAAKHLINASGPWIDEVNERYKLPHNYHIARVSGIHIVIDKVLVPDCMFLQTADKRIFFMIPWKDKQTIIGTTERMETGGCDDVRINNEDIDYLIRCADHYLREEISEKDICGTFLGIRPLIMKKQGADPNRMSRDYKIDVLVKGGVKLIHIYGGKLTTCLSTAEDVVEVL</sequence>
<feature type="domain" description="FAD dependent oxidoreductase" evidence="6">
    <location>
        <begin position="6"/>
        <end position="323"/>
    </location>
</feature>
<evidence type="ECO:0000259" key="6">
    <source>
        <dbReference type="Pfam" id="PF01266"/>
    </source>
</evidence>
<dbReference type="GO" id="GO:0004368">
    <property type="term" value="F:glycerol-3-phosphate dehydrogenase (quinone) activity"/>
    <property type="evidence" value="ECO:0007669"/>
    <property type="project" value="UniProtKB-EC"/>
</dbReference>
<dbReference type="SUPFAM" id="SSF51905">
    <property type="entry name" value="FAD/NAD(P)-binding domain"/>
    <property type="match status" value="1"/>
</dbReference>